<sequence length="1305" mass="149365">MASSSSSVPDWKYDVFLNFRGEDTRRTFIGHLYKALVQNSINTFIDAEELRKGNGLSQLLTAISDSRLSVVVFSQNYASSTWCLKELVQILQCMDQKKQIVIPIFYEVDPSHVRKIKGSFEEAFSKHEDDPNADMEEVQRWRSALQRAPDLCGWDSQNYQDDAKLVELIVDDIFKKLINILSSEKNGLVGMDSRLKKMDSLLCPEVDNIGFVGIWGMGGIGKTTIARAVYDKINHHFEGRCFLENVKQRFPSTDAGEAPLDMQAEILSSITNMKVGSSEILKNGFQKMIERVGRKKVLLVLDNVESSSQIEALIGKQPSFGGGSRIIITTRDKQSLSRIGDQIYEPELLNDNDAVELFMQYAFSTKQPTEEYIDLSGHFIKYAQGLPLALKVLGAFLDNKSVLVWKDELKKIARNPHLGIQKVLRTSFDGLDGLQKEIFLDIACFFKQMKKDSAIRIMEGCDLHPHTGLDVLVGRALVTISSDDVLEMHDLLEELGHEIVRQESIKEPGGRSRLWSYEDVHHVLTKKTATEAVESIIVHWPHSDNVVELDIAFFKMTKLRLLRVHSHNIQPLTMLDTRWKYRDLKFLFEKLSYLFWHKCPLKSLSFNFNPENLVDIDMQYSWVKHLWKGTKPLGKLKIINLKGSHRLKKTPDFAEAKNLEKLILGGCTSLYEVHPSISALEKLVLFDLSWCGKLKSFSRNICMKSLETFDLSFCSKLEKFPEISEVMEKLSKLYLQGTAIKELPRSINNLTGLVTLNLEYCRELEILPSSIVQLKSLQLLNLSGCPKLKALPENIGNMERLRELRLDETSVKGLAPSISSLQNLEILSLKQCKKLLRLPRSIHMRSLRTLNLSSCSKLYNFSKIPEVMNLLELNLDETAISELPSSVKNFTGLVTLSLKDCRRLKILPGSFHMRSLQALNVSGCSNLKNFPEFLKVTENLTELHLDWMLVAEVSPGRENLKFSGIAIEELPSIIYSLTGLATLTLRYNKDFESLTSSICQLKSLKYLSLSGCTELKVFPDILENMERLASLDLDSTSIRELPASIERLQGLVSLNMKNCKSLVYLPDSICNLLSLEWLTLNGCSKLSKLPEDLRYLKRLDIKETGLDGYRPEQQFINLGDMAQFRSTEPKLNVIVPNMENEAVADVEERQDMSSYVEEMWHEAVEEVADVEERQDIAESSYVEEMRRRVEEMRVEKMRRRRRVEEMRRRRRVEEMRVEERVEEMRVEERVEEVEEMRRRVEERVEEMRRQVEEVGGRGGRDAGGRVGGRGGRDAAAGGRGGWKRWKSGWKRWKSGWKRCGGEWKR</sequence>
<dbReference type="InterPro" id="IPR058192">
    <property type="entry name" value="WHD_ROQ1-like"/>
</dbReference>
<dbReference type="PANTHER" id="PTHR11017:SF573">
    <property type="entry name" value="ADP-RIBOSYL CYCLASE_CYCLIC ADP-RIBOSE HYDROLASE"/>
    <property type="match status" value="1"/>
</dbReference>
<evidence type="ECO:0000256" key="1">
    <source>
        <dbReference type="ARBA" id="ARBA00022614"/>
    </source>
</evidence>
<evidence type="ECO:0000313" key="8">
    <source>
        <dbReference type="Proteomes" id="UP000327157"/>
    </source>
</evidence>
<dbReference type="Gene3D" id="3.40.50.10140">
    <property type="entry name" value="Toll/interleukin-1 receptor homology (TIR) domain"/>
    <property type="match status" value="1"/>
</dbReference>
<dbReference type="EMBL" id="SMOL01000157">
    <property type="protein sequence ID" value="KAB2627185.1"/>
    <property type="molecule type" value="Genomic_DNA"/>
</dbReference>
<dbReference type="InterPro" id="IPR000157">
    <property type="entry name" value="TIR_dom"/>
</dbReference>
<dbReference type="InterPro" id="IPR003591">
    <property type="entry name" value="Leu-rich_rpt_typical-subtyp"/>
</dbReference>
<feature type="compositionally biased region" description="Basic and acidic residues" evidence="5">
    <location>
        <begin position="1251"/>
        <end position="1263"/>
    </location>
</feature>
<dbReference type="PANTHER" id="PTHR11017">
    <property type="entry name" value="LEUCINE-RICH REPEAT-CONTAINING PROTEIN"/>
    <property type="match status" value="1"/>
</dbReference>
<protein>
    <submittedName>
        <fullName evidence="7">TMV resistance protein N-like</fullName>
    </submittedName>
</protein>
<organism evidence="7 8">
    <name type="scientific">Pyrus ussuriensis x Pyrus communis</name>
    <dbReference type="NCBI Taxonomy" id="2448454"/>
    <lineage>
        <taxon>Eukaryota</taxon>
        <taxon>Viridiplantae</taxon>
        <taxon>Streptophyta</taxon>
        <taxon>Embryophyta</taxon>
        <taxon>Tracheophyta</taxon>
        <taxon>Spermatophyta</taxon>
        <taxon>Magnoliopsida</taxon>
        <taxon>eudicotyledons</taxon>
        <taxon>Gunneridae</taxon>
        <taxon>Pentapetalae</taxon>
        <taxon>rosids</taxon>
        <taxon>fabids</taxon>
        <taxon>Rosales</taxon>
        <taxon>Rosaceae</taxon>
        <taxon>Amygdaloideae</taxon>
        <taxon>Maleae</taxon>
        <taxon>Pyrus</taxon>
    </lineage>
</organism>
<dbReference type="Gene3D" id="3.80.10.10">
    <property type="entry name" value="Ribonuclease Inhibitor"/>
    <property type="match status" value="4"/>
</dbReference>
<dbReference type="Proteomes" id="UP000327157">
    <property type="component" value="Chromosome 2"/>
</dbReference>
<reference evidence="8" key="2">
    <citation type="submission" date="2019-10" db="EMBL/GenBank/DDBJ databases">
        <title>A de novo genome assembly of a pear dwarfing rootstock.</title>
        <authorList>
            <person name="Wang F."/>
            <person name="Wang J."/>
            <person name="Li S."/>
            <person name="Zhang Y."/>
            <person name="Fang M."/>
            <person name="Ma L."/>
            <person name="Zhao Y."/>
            <person name="Jiang S."/>
        </authorList>
    </citation>
    <scope>NUCLEOTIDE SEQUENCE [LARGE SCALE GENOMIC DNA]</scope>
</reference>
<feature type="domain" description="TIR" evidence="6">
    <location>
        <begin position="11"/>
        <end position="177"/>
    </location>
</feature>
<dbReference type="InterPro" id="IPR058546">
    <property type="entry name" value="RPS4B/Roq1-like_LRR"/>
</dbReference>
<dbReference type="PRINTS" id="PR00364">
    <property type="entry name" value="DISEASERSIST"/>
</dbReference>
<dbReference type="GO" id="GO:0006952">
    <property type="term" value="P:defense response"/>
    <property type="evidence" value="ECO:0007669"/>
    <property type="project" value="InterPro"/>
</dbReference>
<feature type="region of interest" description="Disordered" evidence="5">
    <location>
        <begin position="1251"/>
        <end position="1285"/>
    </location>
</feature>
<keyword evidence="8" id="KW-1185">Reference proteome</keyword>
<dbReference type="Pfam" id="PF00931">
    <property type="entry name" value="NB-ARC"/>
    <property type="match status" value="1"/>
</dbReference>
<dbReference type="InterPro" id="IPR027417">
    <property type="entry name" value="P-loop_NTPase"/>
</dbReference>
<dbReference type="SMART" id="SM00369">
    <property type="entry name" value="LRR_TYP"/>
    <property type="match status" value="4"/>
</dbReference>
<dbReference type="GO" id="GO:0043531">
    <property type="term" value="F:ADP binding"/>
    <property type="evidence" value="ECO:0007669"/>
    <property type="project" value="InterPro"/>
</dbReference>
<dbReference type="InterPro" id="IPR035897">
    <property type="entry name" value="Toll_tir_struct_dom_sf"/>
</dbReference>
<dbReference type="Pfam" id="PF23286">
    <property type="entry name" value="LRR_13"/>
    <property type="match status" value="3"/>
</dbReference>
<dbReference type="SUPFAM" id="SSF52540">
    <property type="entry name" value="P-loop containing nucleoside triphosphate hydrolases"/>
    <property type="match status" value="1"/>
</dbReference>
<dbReference type="OrthoDB" id="1357022at2759"/>
<evidence type="ECO:0000256" key="2">
    <source>
        <dbReference type="ARBA" id="ARBA00022737"/>
    </source>
</evidence>
<evidence type="ECO:0000256" key="5">
    <source>
        <dbReference type="SAM" id="MobiDB-lite"/>
    </source>
</evidence>
<dbReference type="SMART" id="SM00255">
    <property type="entry name" value="TIR"/>
    <property type="match status" value="1"/>
</dbReference>
<proteinExistence type="predicted"/>
<dbReference type="Pfam" id="PF01582">
    <property type="entry name" value="TIR"/>
    <property type="match status" value="1"/>
</dbReference>
<evidence type="ECO:0000256" key="4">
    <source>
        <dbReference type="ARBA" id="ARBA00023027"/>
    </source>
</evidence>
<dbReference type="GO" id="GO:0007165">
    <property type="term" value="P:signal transduction"/>
    <property type="evidence" value="ECO:0007669"/>
    <property type="project" value="InterPro"/>
</dbReference>
<dbReference type="InterPro" id="IPR044974">
    <property type="entry name" value="Disease_R_plants"/>
</dbReference>
<dbReference type="SUPFAM" id="SSF52058">
    <property type="entry name" value="L domain-like"/>
    <property type="match status" value="2"/>
</dbReference>
<reference evidence="7 8" key="3">
    <citation type="submission" date="2019-11" db="EMBL/GenBank/DDBJ databases">
        <title>A de novo genome assembly of a pear dwarfing rootstock.</title>
        <authorList>
            <person name="Wang F."/>
            <person name="Wang J."/>
            <person name="Li S."/>
            <person name="Zhang Y."/>
            <person name="Fang M."/>
            <person name="Ma L."/>
            <person name="Zhao Y."/>
            <person name="Jiang S."/>
        </authorList>
    </citation>
    <scope>NUCLEOTIDE SEQUENCE [LARGE SCALE GENOMIC DNA]</scope>
    <source>
        <strain evidence="7">S2</strain>
        <tissue evidence="7">Leaf</tissue>
    </source>
</reference>
<accession>A0A5N5HH59</accession>
<dbReference type="Pfam" id="PF23282">
    <property type="entry name" value="WHD_ROQ1"/>
    <property type="match status" value="1"/>
</dbReference>
<keyword evidence="2" id="KW-0677">Repeat</keyword>
<comment type="caution">
    <text evidence="7">The sequence shown here is derived from an EMBL/GenBank/DDBJ whole genome shotgun (WGS) entry which is preliminary data.</text>
</comment>
<keyword evidence="3" id="KW-0611">Plant defense</keyword>
<dbReference type="InterPro" id="IPR002182">
    <property type="entry name" value="NB-ARC"/>
</dbReference>
<reference evidence="7 8" key="1">
    <citation type="submission" date="2019-09" db="EMBL/GenBank/DDBJ databases">
        <authorList>
            <person name="Ou C."/>
        </authorList>
    </citation>
    <scope>NUCLEOTIDE SEQUENCE [LARGE SCALE GENOMIC DNA]</scope>
    <source>
        <strain evidence="7">S2</strain>
        <tissue evidence="7">Leaf</tissue>
    </source>
</reference>
<gene>
    <name evidence="7" type="ORF">D8674_020803</name>
</gene>
<dbReference type="SUPFAM" id="SSF52200">
    <property type="entry name" value="Toll/Interleukin receptor TIR domain"/>
    <property type="match status" value="1"/>
</dbReference>
<evidence type="ECO:0000256" key="3">
    <source>
        <dbReference type="ARBA" id="ARBA00022821"/>
    </source>
</evidence>
<dbReference type="InterPro" id="IPR032675">
    <property type="entry name" value="LRR_dom_sf"/>
</dbReference>
<name>A0A5N5HH59_9ROSA</name>
<dbReference type="FunFam" id="3.40.50.10140:FF:000007">
    <property type="entry name" value="Disease resistance protein (TIR-NBS-LRR class)"/>
    <property type="match status" value="1"/>
</dbReference>
<dbReference type="Gene3D" id="3.40.50.300">
    <property type="entry name" value="P-loop containing nucleotide triphosphate hydrolases"/>
    <property type="match status" value="1"/>
</dbReference>
<dbReference type="Gene3D" id="1.10.8.430">
    <property type="entry name" value="Helical domain of apoptotic protease-activating factors"/>
    <property type="match status" value="1"/>
</dbReference>
<evidence type="ECO:0000259" key="6">
    <source>
        <dbReference type="PROSITE" id="PS50104"/>
    </source>
</evidence>
<dbReference type="InterPro" id="IPR042197">
    <property type="entry name" value="Apaf_helical"/>
</dbReference>
<evidence type="ECO:0000313" key="7">
    <source>
        <dbReference type="EMBL" id="KAB2627185.1"/>
    </source>
</evidence>
<dbReference type="PROSITE" id="PS50104">
    <property type="entry name" value="TIR"/>
    <property type="match status" value="1"/>
</dbReference>
<keyword evidence="1" id="KW-0433">Leucine-rich repeat</keyword>
<keyword evidence="4" id="KW-0520">NAD</keyword>